<proteinExistence type="predicted"/>
<dbReference type="SUPFAM" id="SSF88723">
    <property type="entry name" value="PIN domain-like"/>
    <property type="match status" value="1"/>
</dbReference>
<dbReference type="InterPro" id="IPR036279">
    <property type="entry name" value="5-3_exonuclease_C_sf"/>
</dbReference>
<dbReference type="PANTHER" id="PTHR11081:SF65">
    <property type="entry name" value="DNA DAMAGE-INDUCIBLE PROTEIN DIN7-RELATED"/>
    <property type="match status" value="1"/>
</dbReference>
<evidence type="ECO:0000256" key="1">
    <source>
        <dbReference type="SAM" id="MobiDB-lite"/>
    </source>
</evidence>
<dbReference type="InterPro" id="IPR029060">
    <property type="entry name" value="PIN-like_dom_sf"/>
</dbReference>
<feature type="region of interest" description="Disordered" evidence="1">
    <location>
        <begin position="1"/>
        <end position="25"/>
    </location>
</feature>
<dbReference type="Proteomes" id="UP000654075">
    <property type="component" value="Unassembled WGS sequence"/>
</dbReference>
<evidence type="ECO:0000259" key="2">
    <source>
        <dbReference type="SMART" id="SM00484"/>
    </source>
</evidence>
<dbReference type="SUPFAM" id="SSF47807">
    <property type="entry name" value="5' to 3' exonuclease, C-terminal subdomain"/>
    <property type="match status" value="1"/>
</dbReference>
<comment type="caution">
    <text evidence="3">The sequence shown here is derived from an EMBL/GenBank/DDBJ whole genome shotgun (WGS) entry which is preliminary data.</text>
</comment>
<feature type="domain" description="XPG-I" evidence="2">
    <location>
        <begin position="196"/>
        <end position="269"/>
    </location>
</feature>
<dbReference type="Gene3D" id="3.40.50.1010">
    <property type="entry name" value="5'-nuclease"/>
    <property type="match status" value="1"/>
</dbReference>
<accession>A0A813H7X8</accession>
<dbReference type="InterPro" id="IPR006084">
    <property type="entry name" value="XPG/Rad2"/>
</dbReference>
<dbReference type="SMART" id="SM00484">
    <property type="entry name" value="XPGI"/>
    <property type="match status" value="1"/>
</dbReference>
<evidence type="ECO:0000313" key="3">
    <source>
        <dbReference type="EMBL" id="CAE8633763.1"/>
    </source>
</evidence>
<dbReference type="AlphaFoldDB" id="A0A813H7X8"/>
<name>A0A813H7X8_POLGL</name>
<dbReference type="OrthoDB" id="26491at2759"/>
<evidence type="ECO:0000313" key="4">
    <source>
        <dbReference type="Proteomes" id="UP000654075"/>
    </source>
</evidence>
<dbReference type="EMBL" id="CAJNNV010030838">
    <property type="protein sequence ID" value="CAE8633763.1"/>
    <property type="molecule type" value="Genomic_DNA"/>
</dbReference>
<dbReference type="GO" id="GO:0017108">
    <property type="term" value="F:5'-flap endonuclease activity"/>
    <property type="evidence" value="ECO:0007669"/>
    <property type="project" value="TreeGrafter"/>
</dbReference>
<protein>
    <recommendedName>
        <fullName evidence="2">XPG-I domain-containing protein</fullName>
    </recommendedName>
</protein>
<dbReference type="Pfam" id="PF00867">
    <property type="entry name" value="XPG_I"/>
    <property type="match status" value="1"/>
</dbReference>
<reference evidence="3" key="1">
    <citation type="submission" date="2021-02" db="EMBL/GenBank/DDBJ databases">
        <authorList>
            <person name="Dougan E. K."/>
            <person name="Rhodes N."/>
            <person name="Thang M."/>
            <person name="Chan C."/>
        </authorList>
    </citation>
    <scope>NUCLEOTIDE SEQUENCE</scope>
</reference>
<keyword evidence="4" id="KW-1185">Reference proteome</keyword>
<dbReference type="InterPro" id="IPR006086">
    <property type="entry name" value="XPG-I_dom"/>
</dbReference>
<dbReference type="PRINTS" id="PR00853">
    <property type="entry name" value="XPGRADSUPER"/>
</dbReference>
<feature type="compositionally biased region" description="Low complexity" evidence="1">
    <location>
        <begin position="7"/>
        <end position="16"/>
    </location>
</feature>
<organism evidence="3 4">
    <name type="scientific">Polarella glacialis</name>
    <name type="common">Dinoflagellate</name>
    <dbReference type="NCBI Taxonomy" id="89957"/>
    <lineage>
        <taxon>Eukaryota</taxon>
        <taxon>Sar</taxon>
        <taxon>Alveolata</taxon>
        <taxon>Dinophyceae</taxon>
        <taxon>Suessiales</taxon>
        <taxon>Suessiaceae</taxon>
        <taxon>Polarella</taxon>
    </lineage>
</organism>
<dbReference type="Gene3D" id="1.10.150.20">
    <property type="entry name" value="5' to 3' exonuclease, C-terminal subdomain"/>
    <property type="match status" value="1"/>
</dbReference>
<gene>
    <name evidence="3" type="ORF">PGLA1383_LOCUS49529</name>
</gene>
<sequence length="338" mass="37284">MQEQKKQWPSQPSKQPVLEDRPEEIKASGPDMVSEACQVMGMAGRLALTLTLTELGCEISLVCTFLCGFTVARSHFACFGKLSKTWRAVGDRNWKGRLVFMRGNFFQCGVPGGRGNYKRHGAMLRSSGVEPVLVFDGEALPGKRSTNDERRRRRVECRAEGERRFREGDLAGARSCLAQAVEVAPQVVADVVQELNATGARFIVAPYEADAQMVYLSLHGHVDFCITEDSDLLALGCERVLYKMKADGQGREIQLRDALDGRSLEEFQAVCVLMGCDYLPRLPRVGPALALMLVDSCGPQPHNFLKEVQGRGLSVPAGYERHFGGASWFEGQDLLPAD</sequence>
<dbReference type="PANTHER" id="PTHR11081">
    <property type="entry name" value="FLAP ENDONUCLEASE FAMILY MEMBER"/>
    <property type="match status" value="1"/>
</dbReference>